<feature type="compositionally biased region" description="Basic residues" evidence="2">
    <location>
        <begin position="285"/>
        <end position="295"/>
    </location>
</feature>
<gene>
    <name evidence="4" type="ORF">TKK_016644</name>
</gene>
<dbReference type="InterPro" id="IPR001969">
    <property type="entry name" value="Aspartic_peptidase_AS"/>
</dbReference>
<dbReference type="EMBL" id="JBJJXI010000135">
    <property type="protein sequence ID" value="KAL3388216.1"/>
    <property type="molecule type" value="Genomic_DNA"/>
</dbReference>
<dbReference type="Gene3D" id="2.40.70.10">
    <property type="entry name" value="Acid Proteases"/>
    <property type="match status" value="1"/>
</dbReference>
<dbReference type="InterPro" id="IPR021109">
    <property type="entry name" value="Peptidase_aspartic_dom_sf"/>
</dbReference>
<dbReference type="InterPro" id="IPR001995">
    <property type="entry name" value="Peptidase_A2_cat"/>
</dbReference>
<dbReference type="PROSITE" id="PS50175">
    <property type="entry name" value="ASP_PROT_RETROV"/>
    <property type="match status" value="1"/>
</dbReference>
<dbReference type="InterPro" id="IPR018061">
    <property type="entry name" value="Retropepsins"/>
</dbReference>
<reference evidence="4 5" key="1">
    <citation type="journal article" date="2024" name="bioRxiv">
        <title>A reference genome for Trichogramma kaykai: A tiny desert-dwelling parasitoid wasp with competing sex-ratio distorters.</title>
        <authorList>
            <person name="Culotta J."/>
            <person name="Lindsey A.R."/>
        </authorList>
    </citation>
    <scope>NUCLEOTIDE SEQUENCE [LARGE SCALE GENOMIC DNA]</scope>
    <source>
        <strain evidence="4 5">KSX58</strain>
    </source>
</reference>
<keyword evidence="5" id="KW-1185">Reference proteome</keyword>
<evidence type="ECO:0000313" key="4">
    <source>
        <dbReference type="EMBL" id="KAL3388216.1"/>
    </source>
</evidence>
<dbReference type="SUPFAM" id="SSF50630">
    <property type="entry name" value="Acid proteases"/>
    <property type="match status" value="1"/>
</dbReference>
<evidence type="ECO:0000313" key="5">
    <source>
        <dbReference type="Proteomes" id="UP001627154"/>
    </source>
</evidence>
<evidence type="ECO:0000256" key="2">
    <source>
        <dbReference type="SAM" id="MobiDB-lite"/>
    </source>
</evidence>
<dbReference type="GO" id="GO:0016787">
    <property type="term" value="F:hydrolase activity"/>
    <property type="evidence" value="ECO:0007669"/>
    <property type="project" value="UniProtKB-KW"/>
</dbReference>
<dbReference type="AlphaFoldDB" id="A0ABD2W5Z7"/>
<keyword evidence="1" id="KW-0378">Hydrolase</keyword>
<sequence>MYFENQPLAQTRMTTISNFRIIHCSRFIPFVKIDMFDLETLFLLDTGAQMSLISIKVLPPNAPIDDKNLMNIEGIERNPKPSLGRVRLNLFDMDVYFQVVDDSFQIPGNGILGSNFLHLGKAIVNFDELTLTANEVTTSLIIKTNQLDSLEDDAGEIIKPPEIDYGLYADPEDFATLDPTDHIPESRIFTIRQEDLKDLIKIDHLNETETADLNTRVQKWRFKLSVYDYTVVYKKGKSNVNADSLSRNIPEESDSQALCVVTRSKDKEIAEKEKLESTPTPPVPKRGRPPKHLQKPKPAPPPRDTDKRQTKQTEKYDPSPTPKPPEPDPRTFNIPQSESENSSESEQESSEEEDQSQPEAIPIQPENIPTEPSQIENQSPSEQVSAENTTKSTIDIVYSKDLMHCVAGNIAYFIDTNGKPIDAGATKLLEFHKLPTFTDLSVGDVLIHNTKQEKNHFALCLKDESPLAPSSCKANLETLFSTLKELLKKTKDKETTKSGRKNFKHLQSPMQPYNQRKQS</sequence>
<feature type="compositionally biased region" description="Polar residues" evidence="2">
    <location>
        <begin position="370"/>
        <end position="389"/>
    </location>
</feature>
<protein>
    <recommendedName>
        <fullName evidence="3">Peptidase A2 domain-containing protein</fullName>
    </recommendedName>
</protein>
<feature type="domain" description="Peptidase A2" evidence="3">
    <location>
        <begin position="40"/>
        <end position="75"/>
    </location>
</feature>
<dbReference type="PROSITE" id="PS00141">
    <property type="entry name" value="ASP_PROTEASE"/>
    <property type="match status" value="1"/>
</dbReference>
<comment type="caution">
    <text evidence="4">The sequence shown here is derived from an EMBL/GenBank/DDBJ whole genome shotgun (WGS) entry which is preliminary data.</text>
</comment>
<feature type="compositionally biased region" description="Acidic residues" evidence="2">
    <location>
        <begin position="341"/>
        <end position="356"/>
    </location>
</feature>
<feature type="region of interest" description="Disordered" evidence="2">
    <location>
        <begin position="491"/>
        <end position="519"/>
    </location>
</feature>
<evidence type="ECO:0000259" key="3">
    <source>
        <dbReference type="PROSITE" id="PS50175"/>
    </source>
</evidence>
<dbReference type="Pfam" id="PF00077">
    <property type="entry name" value="RVP"/>
    <property type="match status" value="1"/>
</dbReference>
<dbReference type="Proteomes" id="UP001627154">
    <property type="component" value="Unassembled WGS sequence"/>
</dbReference>
<feature type="compositionally biased region" description="Basic and acidic residues" evidence="2">
    <location>
        <begin position="303"/>
        <end position="317"/>
    </location>
</feature>
<feature type="compositionally biased region" description="Polar residues" evidence="2">
    <location>
        <begin position="508"/>
        <end position="519"/>
    </location>
</feature>
<evidence type="ECO:0000256" key="1">
    <source>
        <dbReference type="ARBA" id="ARBA00022801"/>
    </source>
</evidence>
<accession>A0ABD2W5Z7</accession>
<organism evidence="4 5">
    <name type="scientific">Trichogramma kaykai</name>
    <dbReference type="NCBI Taxonomy" id="54128"/>
    <lineage>
        <taxon>Eukaryota</taxon>
        <taxon>Metazoa</taxon>
        <taxon>Ecdysozoa</taxon>
        <taxon>Arthropoda</taxon>
        <taxon>Hexapoda</taxon>
        <taxon>Insecta</taxon>
        <taxon>Pterygota</taxon>
        <taxon>Neoptera</taxon>
        <taxon>Endopterygota</taxon>
        <taxon>Hymenoptera</taxon>
        <taxon>Apocrita</taxon>
        <taxon>Proctotrupomorpha</taxon>
        <taxon>Chalcidoidea</taxon>
        <taxon>Trichogrammatidae</taxon>
        <taxon>Trichogramma</taxon>
    </lineage>
</organism>
<proteinExistence type="predicted"/>
<feature type="region of interest" description="Disordered" evidence="2">
    <location>
        <begin position="269"/>
        <end position="389"/>
    </location>
</feature>
<name>A0ABD2W5Z7_9HYME</name>